<evidence type="ECO:0000313" key="5">
    <source>
        <dbReference type="Proteomes" id="UP001162031"/>
    </source>
</evidence>
<proteinExistence type="predicted"/>
<evidence type="ECO:0000256" key="1">
    <source>
        <dbReference type="ARBA" id="ARBA00022614"/>
    </source>
</evidence>
<keyword evidence="2" id="KW-0732">Signal</keyword>
<evidence type="ECO:0000313" key="4">
    <source>
        <dbReference type="EMBL" id="CAI5724046.1"/>
    </source>
</evidence>
<keyword evidence="1" id="KW-0433">Leucine-rich repeat</keyword>
<comment type="caution">
    <text evidence="4">The sequence shown here is derived from an EMBL/GenBank/DDBJ whole genome shotgun (WGS) entry which is preliminary data.</text>
</comment>
<dbReference type="InterPro" id="IPR052286">
    <property type="entry name" value="Wnt_signaling_inhibitor"/>
</dbReference>
<evidence type="ECO:0000256" key="3">
    <source>
        <dbReference type="ARBA" id="ARBA00022737"/>
    </source>
</evidence>
<evidence type="ECO:0000256" key="2">
    <source>
        <dbReference type="ARBA" id="ARBA00022729"/>
    </source>
</evidence>
<protein>
    <recommendedName>
        <fullName evidence="6">F-box domain-containing protein</fullName>
    </recommendedName>
</protein>
<dbReference type="AlphaFoldDB" id="A0AAV0TRG9"/>
<name>A0AAV0TRG9_HYABA</name>
<gene>
    <name evidence="4" type="ORF">HBR001_LOCUS3263</name>
</gene>
<sequence length="321" mass="36012">MSLENAGALCHITAWLTSCELRQIRALNSNLRTSIPKHTWELTACNISSTKSMVQLSTIFPNVWCLRVQDAVLEEIPTMESLVPWLDNRWRLRELTLTRVTCMNGFDLHLLAEKLTKVTICECYQVHELAIVAPNLEALTIKHCPMTRFHADSRLPQLKSLSLSSRSLRAVQARHLLSEMLPGSPALETLALCGCSQLNEVLVNANELPALRQLDVSSCARLARVHVTSKVLQSLDLSHNDELQYLFLDVDHAVDLDLSFLKSLTHLDIRSRSLRRLNLRGCSQLTQTATNLNCPNLQRVILHGTSIVADDLNARPNVDSD</sequence>
<keyword evidence="3" id="KW-0677">Repeat</keyword>
<keyword evidence="5" id="KW-1185">Reference proteome</keyword>
<dbReference type="PANTHER" id="PTHR24364:SF18">
    <property type="entry name" value="LP06937P"/>
    <property type="match status" value="1"/>
</dbReference>
<dbReference type="InterPro" id="IPR032675">
    <property type="entry name" value="LRR_dom_sf"/>
</dbReference>
<dbReference type="EMBL" id="CANTFL010000545">
    <property type="protein sequence ID" value="CAI5724046.1"/>
    <property type="molecule type" value="Genomic_DNA"/>
</dbReference>
<dbReference type="Proteomes" id="UP001162031">
    <property type="component" value="Unassembled WGS sequence"/>
</dbReference>
<dbReference type="PANTHER" id="PTHR24364">
    <property type="entry name" value="LP06937P"/>
    <property type="match status" value="1"/>
</dbReference>
<organism evidence="4 5">
    <name type="scientific">Hyaloperonospora brassicae</name>
    <name type="common">Brassica downy mildew</name>
    <name type="synonym">Peronospora brassicae</name>
    <dbReference type="NCBI Taxonomy" id="162125"/>
    <lineage>
        <taxon>Eukaryota</taxon>
        <taxon>Sar</taxon>
        <taxon>Stramenopiles</taxon>
        <taxon>Oomycota</taxon>
        <taxon>Peronosporomycetes</taxon>
        <taxon>Peronosporales</taxon>
        <taxon>Peronosporaceae</taxon>
        <taxon>Hyaloperonospora</taxon>
    </lineage>
</organism>
<dbReference type="SUPFAM" id="SSF52047">
    <property type="entry name" value="RNI-like"/>
    <property type="match status" value="1"/>
</dbReference>
<dbReference type="GO" id="GO:0016020">
    <property type="term" value="C:membrane"/>
    <property type="evidence" value="ECO:0007669"/>
    <property type="project" value="TreeGrafter"/>
</dbReference>
<accession>A0AAV0TRG9</accession>
<reference evidence="4" key="1">
    <citation type="submission" date="2022-12" db="EMBL/GenBank/DDBJ databases">
        <authorList>
            <person name="Webb A."/>
        </authorList>
    </citation>
    <scope>NUCLEOTIDE SEQUENCE</scope>
    <source>
        <strain evidence="4">Hp1</strain>
    </source>
</reference>
<dbReference type="Gene3D" id="3.80.10.10">
    <property type="entry name" value="Ribonuclease Inhibitor"/>
    <property type="match status" value="1"/>
</dbReference>
<evidence type="ECO:0008006" key="6">
    <source>
        <dbReference type="Google" id="ProtNLM"/>
    </source>
</evidence>